<dbReference type="AlphaFoldDB" id="A0A8S1N8T2"/>
<organism evidence="2 3">
    <name type="scientific">Paramecium sonneborni</name>
    <dbReference type="NCBI Taxonomy" id="65129"/>
    <lineage>
        <taxon>Eukaryota</taxon>
        <taxon>Sar</taxon>
        <taxon>Alveolata</taxon>
        <taxon>Ciliophora</taxon>
        <taxon>Intramacronucleata</taxon>
        <taxon>Oligohymenophorea</taxon>
        <taxon>Peniculida</taxon>
        <taxon>Parameciidae</taxon>
        <taxon>Paramecium</taxon>
    </lineage>
</organism>
<reference evidence="2" key="1">
    <citation type="submission" date="2021-01" db="EMBL/GenBank/DDBJ databases">
        <authorList>
            <consortium name="Genoscope - CEA"/>
            <person name="William W."/>
        </authorList>
    </citation>
    <scope>NUCLEOTIDE SEQUENCE</scope>
</reference>
<proteinExistence type="predicted"/>
<dbReference type="EMBL" id="CAJJDN010000053">
    <property type="protein sequence ID" value="CAD8089128.1"/>
    <property type="molecule type" value="Genomic_DNA"/>
</dbReference>
<evidence type="ECO:0000256" key="1">
    <source>
        <dbReference type="SAM" id="SignalP"/>
    </source>
</evidence>
<keyword evidence="3" id="KW-1185">Reference proteome</keyword>
<dbReference type="Proteomes" id="UP000692954">
    <property type="component" value="Unassembled WGS sequence"/>
</dbReference>
<protein>
    <recommendedName>
        <fullName evidence="4">Transmembrane protein</fullName>
    </recommendedName>
</protein>
<evidence type="ECO:0008006" key="4">
    <source>
        <dbReference type="Google" id="ProtNLM"/>
    </source>
</evidence>
<keyword evidence="1" id="KW-0732">Signal</keyword>
<gene>
    <name evidence="2" type="ORF">PSON_ATCC_30995.1.T0530296</name>
</gene>
<accession>A0A8S1N8T2</accession>
<comment type="caution">
    <text evidence="2">The sequence shown here is derived from an EMBL/GenBank/DDBJ whole genome shotgun (WGS) entry which is preliminary data.</text>
</comment>
<feature type="signal peptide" evidence="1">
    <location>
        <begin position="1"/>
        <end position="19"/>
    </location>
</feature>
<evidence type="ECO:0000313" key="2">
    <source>
        <dbReference type="EMBL" id="CAD8089128.1"/>
    </source>
</evidence>
<sequence>MKILIFQILFAFLKNYAICRIILEDQRYNFPLEANNSNTIYLNDYTQEIVSPYYSIQSSNQFNLKIDQSIQQFGNLNFNQSIRIGSNYIAQSESGLYSNFFWALTVQQTLFKGLIKTNGEILMIQLDFMISMGNINYRLYLQLNKAASQYSLLQLSIISQNKIKFEVEIIYINTNSYKLIQYPFLSYEFMFITHYNENDITEQLLIIYSAENGNFIQSILQNVTRIYESNLLVAINYDNEKVYKIEDQQILKLIHHTFFLEIFRIIQQYVIYVNLLIIFNQLIKLIHTLQTQAIKKFQIKKISLIYQINKITYINFVLKSDNYLCFIDYKFKMIKNGKLFSLKSKLNSLCNLFWRINLYICIQHIFKLNYYLGVFRDQFIFQFRLQKLYS</sequence>
<evidence type="ECO:0000313" key="3">
    <source>
        <dbReference type="Proteomes" id="UP000692954"/>
    </source>
</evidence>
<feature type="chain" id="PRO_5035724978" description="Transmembrane protein" evidence="1">
    <location>
        <begin position="20"/>
        <end position="390"/>
    </location>
</feature>
<name>A0A8S1N8T2_9CILI</name>